<evidence type="ECO:0000256" key="8">
    <source>
        <dbReference type="ARBA" id="ARBA00022967"/>
    </source>
</evidence>
<feature type="transmembrane region" description="Helical" evidence="16">
    <location>
        <begin position="510"/>
        <end position="532"/>
    </location>
</feature>
<feature type="active site" description="4-aspartylphosphate intermediate" evidence="13">
    <location>
        <position position="579"/>
    </location>
</feature>
<feature type="region of interest" description="Disordered" evidence="17">
    <location>
        <begin position="1726"/>
        <end position="1745"/>
    </location>
</feature>
<evidence type="ECO:0000256" key="16">
    <source>
        <dbReference type="RuleBase" id="RU362033"/>
    </source>
</evidence>
<dbReference type="NCBIfam" id="TIGR01652">
    <property type="entry name" value="ATPase-Plipid"/>
    <property type="match status" value="1"/>
</dbReference>
<feature type="binding site" evidence="15">
    <location>
        <position position="579"/>
    </location>
    <ligand>
        <name>Mg(2+)</name>
        <dbReference type="ChEBI" id="CHEBI:18420"/>
    </ligand>
</feature>
<evidence type="ECO:0000256" key="10">
    <source>
        <dbReference type="ARBA" id="ARBA00023136"/>
    </source>
</evidence>
<feature type="binding site" evidence="15">
    <location>
        <position position="1332"/>
    </location>
    <ligand>
        <name>Mg(2+)</name>
        <dbReference type="ChEBI" id="CHEBI:18420"/>
    </ligand>
</feature>
<dbReference type="InParanoid" id="I2H052"/>
<dbReference type="KEGG" id="tbl:TBLA_0B09370"/>
<feature type="binding site" evidence="14">
    <location>
        <position position="1307"/>
    </location>
    <ligand>
        <name>ATP</name>
        <dbReference type="ChEBI" id="CHEBI:30616"/>
    </ligand>
</feature>
<evidence type="ECO:0000256" key="6">
    <source>
        <dbReference type="ARBA" id="ARBA00022840"/>
    </source>
</evidence>
<dbReference type="InterPro" id="IPR032631">
    <property type="entry name" value="P-type_ATPase_N"/>
</dbReference>
<dbReference type="GO" id="GO:1990531">
    <property type="term" value="C:phospholipid-translocating ATPase complex"/>
    <property type="evidence" value="ECO:0007669"/>
    <property type="project" value="EnsemblFungi"/>
</dbReference>
<dbReference type="RefSeq" id="XP_004179273.1">
    <property type="nucleotide sequence ID" value="XM_004179225.1"/>
</dbReference>
<dbReference type="GeneID" id="14494690"/>
<feature type="region of interest" description="Disordered" evidence="17">
    <location>
        <begin position="1051"/>
        <end position="1074"/>
    </location>
</feature>
<dbReference type="SUPFAM" id="SSF81653">
    <property type="entry name" value="Calcium ATPase, transduction domain A"/>
    <property type="match status" value="1"/>
</dbReference>
<feature type="compositionally biased region" description="Polar residues" evidence="17">
    <location>
        <begin position="334"/>
        <end position="345"/>
    </location>
</feature>
<reference evidence="20 21" key="1">
    <citation type="journal article" date="2011" name="Proc. Natl. Acad. Sci. U.S.A.">
        <title>Evolutionary erosion of yeast sex chromosomes by mating-type switching accidents.</title>
        <authorList>
            <person name="Gordon J.L."/>
            <person name="Armisen D."/>
            <person name="Proux-Wera E."/>
            <person name="Oheigeartaigh S.S."/>
            <person name="Byrne K.P."/>
            <person name="Wolfe K.H."/>
        </authorList>
    </citation>
    <scope>NUCLEOTIDE SEQUENCE [LARGE SCALE GENOMIC DNA]</scope>
    <source>
        <strain evidence="21">ATCC 34711 / CBS 6284 / DSM 70876 / NBRC 10599 / NRRL Y-10934 / UCD 77-7</strain>
    </source>
</reference>
<feature type="domain" description="P-type ATPase N-terminal" evidence="18">
    <location>
        <begin position="57"/>
        <end position="117"/>
    </location>
</feature>
<evidence type="ECO:0000256" key="13">
    <source>
        <dbReference type="PIRSR" id="PIRSR606539-1"/>
    </source>
</evidence>
<feature type="transmembrane region" description="Helical" evidence="16">
    <location>
        <begin position="1468"/>
        <end position="1493"/>
    </location>
</feature>
<feature type="transmembrane region" description="Helical" evidence="16">
    <location>
        <begin position="1529"/>
        <end position="1553"/>
    </location>
</feature>
<comment type="subcellular location">
    <subcellularLocation>
        <location evidence="1 16">Membrane</location>
        <topology evidence="1 16">Multi-pass membrane protein</topology>
    </subcellularLocation>
</comment>
<dbReference type="Gene3D" id="3.40.50.1000">
    <property type="entry name" value="HAD superfamily/HAD-like"/>
    <property type="match status" value="2"/>
</dbReference>
<comment type="cofactor">
    <cofactor evidence="15">
        <name>Mg(2+)</name>
        <dbReference type="ChEBI" id="CHEBI:18420"/>
    </cofactor>
</comment>
<feature type="transmembrane region" description="Helical" evidence="16">
    <location>
        <begin position="1499"/>
        <end position="1517"/>
    </location>
</feature>
<feature type="binding site" evidence="14">
    <location>
        <position position="1301"/>
    </location>
    <ligand>
        <name>ATP</name>
        <dbReference type="ChEBI" id="CHEBI:30616"/>
    </ligand>
</feature>
<feature type="compositionally biased region" description="Polar residues" evidence="17">
    <location>
        <begin position="1657"/>
        <end position="1673"/>
    </location>
</feature>
<dbReference type="SUPFAM" id="SSF81660">
    <property type="entry name" value="Metal cation-transporting ATPase, ATP-binding domain N"/>
    <property type="match status" value="1"/>
</dbReference>
<feature type="binding site" evidence="14">
    <location>
        <position position="579"/>
    </location>
    <ligand>
        <name>ATP</name>
        <dbReference type="ChEBI" id="CHEBI:30616"/>
    </ligand>
</feature>
<dbReference type="GO" id="GO:0140346">
    <property type="term" value="F:phosphatidylserine flippase activity"/>
    <property type="evidence" value="ECO:0007669"/>
    <property type="project" value="EnsemblFungi"/>
</dbReference>
<dbReference type="Pfam" id="PF13246">
    <property type="entry name" value="Cation_ATPase"/>
    <property type="match status" value="1"/>
</dbReference>
<dbReference type="InterPro" id="IPR001757">
    <property type="entry name" value="P_typ_ATPase"/>
</dbReference>
<feature type="binding site" evidence="15">
    <location>
        <position position="581"/>
    </location>
    <ligand>
        <name>Mg(2+)</name>
        <dbReference type="ChEBI" id="CHEBI:18420"/>
    </ligand>
</feature>
<dbReference type="GO" id="GO:0000287">
    <property type="term" value="F:magnesium ion binding"/>
    <property type="evidence" value="ECO:0007669"/>
    <property type="project" value="UniProtKB-UniRule"/>
</dbReference>
<dbReference type="InterPro" id="IPR023298">
    <property type="entry name" value="ATPase_P-typ_TM_dom_sf"/>
</dbReference>
<dbReference type="InterPro" id="IPR006539">
    <property type="entry name" value="P-type_ATPase_IV"/>
</dbReference>
<feature type="binding site" evidence="14">
    <location>
        <position position="1332"/>
    </location>
    <ligand>
        <name>ATP</name>
        <dbReference type="ChEBI" id="CHEBI:30616"/>
    </ligand>
</feature>
<dbReference type="SUPFAM" id="SSF81665">
    <property type="entry name" value="Calcium ATPase, transmembrane domain M"/>
    <property type="match status" value="1"/>
</dbReference>
<accession>I2H052</accession>
<dbReference type="PROSITE" id="PS00154">
    <property type="entry name" value="ATPASE_E1_E2"/>
    <property type="match status" value="1"/>
</dbReference>
<dbReference type="InterPro" id="IPR023214">
    <property type="entry name" value="HAD_sf"/>
</dbReference>
<evidence type="ECO:0000256" key="1">
    <source>
        <dbReference type="ARBA" id="ARBA00004141"/>
    </source>
</evidence>
<dbReference type="PANTHER" id="PTHR24092">
    <property type="entry name" value="PROBABLE PHOSPHOLIPID-TRANSPORTING ATPASE"/>
    <property type="match status" value="1"/>
</dbReference>
<dbReference type="Pfam" id="PF00702">
    <property type="entry name" value="Hydrolase"/>
    <property type="match status" value="1"/>
</dbReference>
<feature type="binding site" evidence="14">
    <location>
        <position position="580"/>
    </location>
    <ligand>
        <name>ATP</name>
        <dbReference type="ChEBI" id="CHEBI:30616"/>
    </ligand>
</feature>
<feature type="transmembrane region" description="Helical" evidence="16">
    <location>
        <begin position="1379"/>
        <end position="1398"/>
    </location>
</feature>
<feature type="region of interest" description="Disordered" evidence="17">
    <location>
        <begin position="306"/>
        <end position="345"/>
    </location>
</feature>
<keyword evidence="10 16" id="KW-0472">Membrane</keyword>
<dbReference type="Gene3D" id="3.40.1110.10">
    <property type="entry name" value="Calcium-transporting ATPase, cytoplasmic domain N"/>
    <property type="match status" value="2"/>
</dbReference>
<dbReference type="FunCoup" id="I2H052">
    <property type="interactions" value="45"/>
</dbReference>
<organism evidence="20 21">
    <name type="scientific">Henningerozyma blattae (strain ATCC 34711 / CBS 6284 / DSM 70876 / NBRC 10599 / NRRL Y-10934 / UCD 77-7)</name>
    <name type="common">Yeast</name>
    <name type="synonym">Tetrapisispora blattae</name>
    <dbReference type="NCBI Taxonomy" id="1071380"/>
    <lineage>
        <taxon>Eukaryota</taxon>
        <taxon>Fungi</taxon>
        <taxon>Dikarya</taxon>
        <taxon>Ascomycota</taxon>
        <taxon>Saccharomycotina</taxon>
        <taxon>Saccharomycetes</taxon>
        <taxon>Saccharomycetales</taxon>
        <taxon>Saccharomycetaceae</taxon>
        <taxon>Henningerozyma</taxon>
    </lineage>
</organism>
<dbReference type="GO" id="GO:0007124">
    <property type="term" value="P:pseudohyphal growth"/>
    <property type="evidence" value="ECO:0007669"/>
    <property type="project" value="EnsemblFungi"/>
</dbReference>
<protein>
    <recommendedName>
        <fullName evidence="16">Phospholipid-transporting ATPase</fullName>
        <ecNumber evidence="16">7.6.2.1</ecNumber>
    </recommendedName>
</protein>
<dbReference type="InterPro" id="IPR036412">
    <property type="entry name" value="HAD-like_sf"/>
</dbReference>
<dbReference type="GO" id="GO:0070867">
    <property type="term" value="C:mating projection tip membrane"/>
    <property type="evidence" value="ECO:0007669"/>
    <property type="project" value="EnsemblFungi"/>
</dbReference>
<keyword evidence="5 14" id="KW-0547">Nucleotide-binding</keyword>
<comment type="similarity">
    <text evidence="2 16">Belongs to the cation transport ATPase (P-type) (TC 3.A.3) family. Type IV subfamily.</text>
</comment>
<dbReference type="GO" id="GO:0016887">
    <property type="term" value="F:ATP hydrolysis activity"/>
    <property type="evidence" value="ECO:0007669"/>
    <property type="project" value="InterPro"/>
</dbReference>
<gene>
    <name evidence="20" type="primary">TBLA0B09370</name>
    <name evidence="20" type="ORF">TBLA_0B09370</name>
</gene>
<feature type="binding site" evidence="14">
    <location>
        <position position="1213"/>
    </location>
    <ligand>
        <name>ATP</name>
        <dbReference type="ChEBI" id="CHEBI:30616"/>
    </ligand>
</feature>
<feature type="transmembrane region" description="Helical" evidence="16">
    <location>
        <begin position="1573"/>
        <end position="1593"/>
    </location>
</feature>
<keyword evidence="8 16" id="KW-1278">Translocase</keyword>
<feature type="binding site" evidence="14">
    <location>
        <position position="581"/>
    </location>
    <ligand>
        <name>ATP</name>
        <dbReference type="ChEBI" id="CHEBI:30616"/>
    </ligand>
</feature>
<evidence type="ECO:0000256" key="9">
    <source>
        <dbReference type="ARBA" id="ARBA00022989"/>
    </source>
</evidence>
<dbReference type="GO" id="GO:0030140">
    <property type="term" value="C:trans-Golgi network transport vesicle"/>
    <property type="evidence" value="ECO:0007669"/>
    <property type="project" value="EnsemblFungi"/>
</dbReference>
<dbReference type="GO" id="GO:0140345">
    <property type="term" value="F:phosphatidylcholine flippase activity"/>
    <property type="evidence" value="ECO:0007669"/>
    <property type="project" value="EnsemblFungi"/>
</dbReference>
<evidence type="ECO:0000256" key="3">
    <source>
        <dbReference type="ARBA" id="ARBA00022692"/>
    </source>
</evidence>
<dbReference type="InterPro" id="IPR032630">
    <property type="entry name" value="P_typ_ATPase_c"/>
</dbReference>
<evidence type="ECO:0000256" key="11">
    <source>
        <dbReference type="ARBA" id="ARBA00034036"/>
    </source>
</evidence>
<feature type="binding site" evidence="14">
    <location>
        <position position="1214"/>
    </location>
    <ligand>
        <name>ATP</name>
        <dbReference type="ChEBI" id="CHEBI:30616"/>
    </ligand>
</feature>
<dbReference type="eggNOG" id="KOG0206">
    <property type="taxonomic scope" value="Eukaryota"/>
</dbReference>
<feature type="binding site" evidence="15">
    <location>
        <position position="1328"/>
    </location>
    <ligand>
        <name>Mg(2+)</name>
        <dbReference type="ChEBI" id="CHEBI:18420"/>
    </ligand>
</feature>
<name>I2H052_HENB6</name>
<dbReference type="FunFam" id="3.40.50.1000:FF:000172">
    <property type="entry name" value="Phospholipid-transporting ATPase"/>
    <property type="match status" value="1"/>
</dbReference>
<feature type="transmembrane region" description="Helical" evidence="16">
    <location>
        <begin position="465"/>
        <end position="485"/>
    </location>
</feature>
<feature type="binding site" evidence="14">
    <location>
        <position position="1133"/>
    </location>
    <ligand>
        <name>ATP</name>
        <dbReference type="ChEBI" id="CHEBI:30616"/>
    </ligand>
</feature>
<feature type="compositionally biased region" description="Polar residues" evidence="17">
    <location>
        <begin position="311"/>
        <end position="321"/>
    </location>
</feature>
<dbReference type="PANTHER" id="PTHR24092:SF174">
    <property type="entry name" value="PHOSPHOLIPID-TRANSPORTING ATPASE DNF3-RELATED"/>
    <property type="match status" value="1"/>
</dbReference>
<dbReference type="EMBL" id="HE806317">
    <property type="protein sequence ID" value="CCH59754.1"/>
    <property type="molecule type" value="Genomic_DNA"/>
</dbReference>
<evidence type="ECO:0000259" key="18">
    <source>
        <dbReference type="Pfam" id="PF16209"/>
    </source>
</evidence>
<dbReference type="Gene3D" id="1.20.1110.10">
    <property type="entry name" value="Calcium-transporting ATPase, transmembrane domain"/>
    <property type="match status" value="1"/>
</dbReference>
<dbReference type="OrthoDB" id="377733at2759"/>
<evidence type="ECO:0000256" key="2">
    <source>
        <dbReference type="ARBA" id="ARBA00008109"/>
    </source>
</evidence>
<dbReference type="STRING" id="1071380.I2H052"/>
<evidence type="ECO:0000313" key="20">
    <source>
        <dbReference type="EMBL" id="CCH59754.1"/>
    </source>
</evidence>
<dbReference type="InterPro" id="IPR018303">
    <property type="entry name" value="ATPase_P-typ_P_site"/>
</dbReference>
<dbReference type="Pfam" id="PF16212">
    <property type="entry name" value="PhoLip_ATPase_C"/>
    <property type="match status" value="1"/>
</dbReference>
<feature type="region of interest" description="Disordered" evidence="17">
    <location>
        <begin position="726"/>
        <end position="746"/>
    </location>
</feature>
<dbReference type="GO" id="GO:0005524">
    <property type="term" value="F:ATP binding"/>
    <property type="evidence" value="ECO:0007669"/>
    <property type="project" value="UniProtKB-UniRule"/>
</dbReference>
<dbReference type="Proteomes" id="UP000002866">
    <property type="component" value="Chromosome 2"/>
</dbReference>
<keyword evidence="3 16" id="KW-0812">Transmembrane</keyword>
<comment type="catalytic activity">
    <reaction evidence="12">
        <text>a 1,2-diacyl-sn-glycero-3-phosphoethanolamine(out) + ATP + H2O = a 1,2-diacyl-sn-glycero-3-phosphoethanolamine(in) + ADP + phosphate + H(+)</text>
        <dbReference type="Rhea" id="RHEA:66132"/>
        <dbReference type="ChEBI" id="CHEBI:15377"/>
        <dbReference type="ChEBI" id="CHEBI:15378"/>
        <dbReference type="ChEBI" id="CHEBI:30616"/>
        <dbReference type="ChEBI" id="CHEBI:43474"/>
        <dbReference type="ChEBI" id="CHEBI:64612"/>
        <dbReference type="ChEBI" id="CHEBI:456216"/>
    </reaction>
    <physiologicalReaction direction="left-to-right" evidence="12">
        <dbReference type="Rhea" id="RHEA:66133"/>
    </physiologicalReaction>
</comment>
<dbReference type="NCBIfam" id="TIGR01494">
    <property type="entry name" value="ATPase_P-type"/>
    <property type="match status" value="1"/>
</dbReference>
<sequence>MADLDFSFIYSRRAKHTVDGRHIPIVLNKDSEFYKEFAIPPKNKNKNKKSHHRKLRDERSGKAYISNVITSSRYTIYTFFPRQVYAQFSKLANIYFFAIAVLQMIPGWSTTGTYTTIIPILIFMGISMAREGYDDYKRHRLDKEENRKTCKVLQKNIDSFHFDMTEHLSDSDDPFEYDRFDFEDSNDPNFDKKNLMTFNTFHQIIIFKLRKNFWYDLSVGDIVLLSHDDWVPADLLLLTTDNINNECYVETMALDGETNLKCKTSHPKINSLANDADKLANMQVEITVEDPNIDLYNFEGNLDLSPHIKRNQNPSNNTITIRNDDSNSSNKSNAQPTEIQYSEQGSRMETINSNIFSNTNSFQLEDSKNKIEENVAKKIVSVEENTNNLDLYSTNIELLNTPPTRESDTQTKYPLTSDNVMYRGSIVRNTSHALGIVIFTGEETKIRMNALKNPRTKAPKLQKNINIIVAFMVFVVAMVSFFSYLGHDIERRKYVDNDHAWYLWKEDAGAAATIMSFIIMYNTMIPLSLYVTMEIIKVFQGKFMEWDIDMYYAENDTPCESRSATILEELGQVSYIFSDKTGTLTNNKMLFKKFSIAGSSWEHVVVTKQDEVTKELSMRNYNSRANSGLFGSSKSTVAFGNPLQKTSSDLDVISVDDNTILNQLGITKQVTKDLKENGFVPTISVDDLPPARTSVEYKGNSNATYTGRPSMRALYGDGIRRSIGATAKKSLSTSRRSSRLSRNSSAKNIEIENESINNSSDEEINSIPDLKTSFELIHFIQSFPETIFAKKAKFFILSLALCHTCLPRRKHLKNKNGNFDPKEDIIEYQSSSPDELALVTAARDLGYVVYNKNAQVLTIKSFPNGFENDPVLEDYEILNVVEFNSHRKRMSVLVKVPNESNRILLICKGADNVILDRLTDNHIVQDKIDELEANTRDRKETKAEVILQHKKSLERMAFENDVVDPLRNSISMDAEASLSLQAAKKSLLKKSNYRVDPEQQIGTIDQFLETVQKADDEIDQIALQSRKSLQKMQRKKYGPRFSFDNIPQGATPRSSAINRVTSGDSGYNSDDELKKNTTGVKEFSRIPTNDYNPTEYEDEMFEYIGSDELITNEEYVIEKTLQAIDDFSTDGLRTLLYAYKWINIDEYNAWAEKYHHANISIEDRAEKIQEVGGEIEEELYLVGATAIEDKLQDGVPETVQKIRRAGIKIWMLTGDKRETAINIGYSCKMIYDYSTVVVLTLADENIISKMNALSLELASGNIAHCVLVIDGATLTMFEGNPTLMSVFIEVSTKTDSVICCRASPSQKALLVSNIRNTDRSLVTLAIGDGANDIAMIQSADIGVGLAGKEGLQASRSSDYSIGQFRFLLKLLFVHGRYNYIRTAKFILCTFFKEVTFYLTQVMYQRYTMFSGSSLYEPWSLSMYNTLFTSLPVLCIGILEKDLKPITLLSVPELYTIGRLSKGFNLLMFLEWCILAACHSAAIFFLSVVIWGQSSLSDNSTYPLGVINFTAIIFLVSFKTQFLEMRNRNWIAFVCVLLSAGGWLVWCVSLPILHPIDKIYDVKYGFLRHFGRDITFWCTCFVLTMLSLSVDIVFQTFKVMVWPSDSDVFAVLERRGDMRKKLEFGAYNEMKQGWEWDHDPSSFQKYKEKVTFRKSRESSPLASDDITSNSLDKSQINRKVEGGAENSKSDGAKSENINLKYDPSEYEMLPSGKLIKISELTEQTLSHPSNSLYGENHEQQGAGSKLTSKITKKLRFKLNYEEEDVDAIIEQRMNDLE</sequence>
<evidence type="ECO:0000256" key="14">
    <source>
        <dbReference type="PIRSR" id="PIRSR606539-2"/>
    </source>
</evidence>
<dbReference type="GO" id="GO:0032456">
    <property type="term" value="P:endocytic recycling"/>
    <property type="evidence" value="ECO:0007669"/>
    <property type="project" value="TreeGrafter"/>
</dbReference>
<feature type="binding site" evidence="14">
    <location>
        <position position="1215"/>
    </location>
    <ligand>
        <name>ATP</name>
        <dbReference type="ChEBI" id="CHEBI:30616"/>
    </ligand>
</feature>
<evidence type="ECO:0000256" key="5">
    <source>
        <dbReference type="ARBA" id="ARBA00022741"/>
    </source>
</evidence>
<evidence type="ECO:0000313" key="21">
    <source>
        <dbReference type="Proteomes" id="UP000002866"/>
    </source>
</evidence>
<evidence type="ECO:0000256" key="7">
    <source>
        <dbReference type="ARBA" id="ARBA00022842"/>
    </source>
</evidence>
<keyword evidence="7 15" id="KW-0460">Magnesium</keyword>
<evidence type="ECO:0000256" key="15">
    <source>
        <dbReference type="PIRSR" id="PIRSR606539-3"/>
    </source>
</evidence>
<keyword evidence="4 15" id="KW-0479">Metal-binding</keyword>
<feature type="compositionally biased region" description="Polar residues" evidence="17">
    <location>
        <begin position="1051"/>
        <end position="1068"/>
    </location>
</feature>
<evidence type="ECO:0000256" key="12">
    <source>
        <dbReference type="ARBA" id="ARBA00049128"/>
    </source>
</evidence>
<evidence type="ECO:0000259" key="19">
    <source>
        <dbReference type="Pfam" id="PF16212"/>
    </source>
</evidence>
<dbReference type="Pfam" id="PF16209">
    <property type="entry name" value="PhoLip_ATPase_N"/>
    <property type="match status" value="1"/>
</dbReference>
<dbReference type="GO" id="GO:0090555">
    <property type="term" value="F:phosphatidylethanolamine flippase activity"/>
    <property type="evidence" value="ECO:0007669"/>
    <property type="project" value="EnsemblFungi"/>
</dbReference>
<dbReference type="GO" id="GO:0006892">
    <property type="term" value="P:post-Golgi vesicle-mediated transport"/>
    <property type="evidence" value="ECO:0007669"/>
    <property type="project" value="TreeGrafter"/>
</dbReference>
<proteinExistence type="inferred from homology"/>
<dbReference type="Gene3D" id="2.70.150.10">
    <property type="entry name" value="Calcium-transporting ATPase, cytoplasmic transduction domain A"/>
    <property type="match status" value="2"/>
</dbReference>
<feature type="domain" description="P-type ATPase C-terminal" evidence="19">
    <location>
        <begin position="1355"/>
        <end position="1603"/>
    </location>
</feature>
<evidence type="ECO:0000256" key="4">
    <source>
        <dbReference type="ARBA" id="ARBA00022723"/>
    </source>
</evidence>
<feature type="region of interest" description="Disordered" evidence="17">
    <location>
        <begin position="1656"/>
        <end position="1697"/>
    </location>
</feature>
<dbReference type="HOGENOM" id="CLU_000846_5_2_1"/>
<keyword evidence="9 16" id="KW-1133">Transmembrane helix</keyword>
<dbReference type="GO" id="GO:0005802">
    <property type="term" value="C:trans-Golgi network"/>
    <property type="evidence" value="ECO:0007669"/>
    <property type="project" value="EnsemblFungi"/>
</dbReference>
<dbReference type="EC" id="7.6.2.1" evidence="16"/>
<dbReference type="SUPFAM" id="SSF56784">
    <property type="entry name" value="HAD-like"/>
    <property type="match status" value="1"/>
</dbReference>
<keyword evidence="6 14" id="KW-0067">ATP-binding</keyword>
<comment type="catalytic activity">
    <reaction evidence="11 16">
        <text>ATP + H2O + phospholipidSide 1 = ADP + phosphate + phospholipidSide 2.</text>
        <dbReference type="EC" id="7.6.2.1"/>
    </reaction>
</comment>
<dbReference type="InterPro" id="IPR023299">
    <property type="entry name" value="ATPase_P-typ_cyto_dom_N"/>
</dbReference>
<evidence type="ECO:0000256" key="17">
    <source>
        <dbReference type="SAM" id="MobiDB-lite"/>
    </source>
</evidence>
<feature type="compositionally biased region" description="Basic and acidic residues" evidence="17">
    <location>
        <begin position="1677"/>
        <end position="1692"/>
    </location>
</feature>
<keyword evidence="21" id="KW-1185">Reference proteome</keyword>
<feature type="binding site" evidence="14">
    <location>
        <position position="1331"/>
    </location>
    <ligand>
        <name>ATP</name>
        <dbReference type="ChEBI" id="CHEBI:30616"/>
    </ligand>
</feature>
<dbReference type="InterPro" id="IPR008250">
    <property type="entry name" value="ATPase_P-typ_transduc_dom_A_sf"/>
</dbReference>
<dbReference type="OMA" id="VSENEMF"/>